<feature type="region of interest" description="Disordered" evidence="1">
    <location>
        <begin position="91"/>
        <end position="203"/>
    </location>
</feature>
<evidence type="ECO:0000256" key="1">
    <source>
        <dbReference type="SAM" id="MobiDB-lite"/>
    </source>
</evidence>
<dbReference type="GO" id="GO:0005737">
    <property type="term" value="C:cytoplasm"/>
    <property type="evidence" value="ECO:0007669"/>
    <property type="project" value="TreeGrafter"/>
</dbReference>
<evidence type="ECO:0000313" key="3">
    <source>
        <dbReference type="Proteomes" id="UP000095280"/>
    </source>
</evidence>
<dbReference type="AlphaFoldDB" id="A0A1I8JQ40"/>
<accession>A0A1I8JQ40</accession>
<sequence>MRTAKQLYSQHSLHVLFHLITSASLVPVGHLIPGQVIAHLLMHAGALALLTCLALIICMSILAFVILVIIPCCIYCCCCRKKSGPSRRALAESAKYEQERTEREARHAERRNDREKKYDEIRAKYGAPGTRGASSSRASQGHHQGTSTRAPAPSGASNQRHQGQQGHQHQGHQSTKGASTRGASIKGRKSAIAQLPSLSIVQK</sequence>
<feature type="compositionally biased region" description="Basic and acidic residues" evidence="1">
    <location>
        <begin position="94"/>
        <end position="123"/>
    </location>
</feature>
<evidence type="ECO:0000256" key="2">
    <source>
        <dbReference type="SAM" id="Phobius"/>
    </source>
</evidence>
<dbReference type="PANTHER" id="PTHR15191:SF3">
    <property type="entry name" value="PITUITARY TUMOR-TRANSFORMING GENE PROTEIN-BINDING FACTOR"/>
    <property type="match status" value="1"/>
</dbReference>
<feature type="transmembrane region" description="Helical" evidence="2">
    <location>
        <begin position="12"/>
        <end position="33"/>
    </location>
</feature>
<keyword evidence="2" id="KW-1133">Transmembrane helix</keyword>
<reference evidence="4" key="1">
    <citation type="submission" date="2016-11" db="UniProtKB">
        <authorList>
            <consortium name="WormBaseParasite"/>
        </authorList>
    </citation>
    <scope>IDENTIFICATION</scope>
</reference>
<feature type="compositionally biased region" description="Polar residues" evidence="1">
    <location>
        <begin position="132"/>
        <end position="160"/>
    </location>
</feature>
<dbReference type="WBParaSite" id="snap_masked-unitig_41792-processed-gene-0.0-mRNA-1">
    <property type="protein sequence ID" value="snap_masked-unitig_41792-processed-gene-0.0-mRNA-1"/>
    <property type="gene ID" value="snap_masked-unitig_41792-processed-gene-0.0"/>
</dbReference>
<dbReference type="PANTHER" id="PTHR15191">
    <property type="entry name" value="PROTEIN CBG20567"/>
    <property type="match status" value="1"/>
</dbReference>
<name>A0A1I8JQ40_9PLAT</name>
<keyword evidence="2" id="KW-0812">Transmembrane</keyword>
<feature type="compositionally biased region" description="Low complexity" evidence="1">
    <location>
        <begin position="161"/>
        <end position="173"/>
    </location>
</feature>
<keyword evidence="2" id="KW-0472">Membrane</keyword>
<dbReference type="Proteomes" id="UP000095280">
    <property type="component" value="Unplaced"/>
</dbReference>
<evidence type="ECO:0000313" key="4">
    <source>
        <dbReference type="WBParaSite" id="snap_masked-unitig_41792-processed-gene-0.0-mRNA-1"/>
    </source>
</evidence>
<keyword evidence="3" id="KW-1185">Reference proteome</keyword>
<proteinExistence type="predicted"/>
<dbReference type="InterPro" id="IPR052304">
    <property type="entry name" value="PTTG1IP"/>
</dbReference>
<organism evidence="3 4">
    <name type="scientific">Macrostomum lignano</name>
    <dbReference type="NCBI Taxonomy" id="282301"/>
    <lineage>
        <taxon>Eukaryota</taxon>
        <taxon>Metazoa</taxon>
        <taxon>Spiralia</taxon>
        <taxon>Lophotrochozoa</taxon>
        <taxon>Platyhelminthes</taxon>
        <taxon>Rhabditophora</taxon>
        <taxon>Macrostomorpha</taxon>
        <taxon>Macrostomida</taxon>
        <taxon>Macrostomidae</taxon>
        <taxon>Macrostomum</taxon>
    </lineage>
</organism>
<protein>
    <submittedName>
        <fullName evidence="4">Uncharacterized protein</fullName>
    </submittedName>
</protein>
<dbReference type="GO" id="GO:0005634">
    <property type="term" value="C:nucleus"/>
    <property type="evidence" value="ECO:0007669"/>
    <property type="project" value="TreeGrafter"/>
</dbReference>
<dbReference type="GO" id="GO:0006606">
    <property type="term" value="P:protein import into nucleus"/>
    <property type="evidence" value="ECO:0007669"/>
    <property type="project" value="TreeGrafter"/>
</dbReference>
<feature type="transmembrane region" description="Helical" evidence="2">
    <location>
        <begin position="45"/>
        <end position="78"/>
    </location>
</feature>